<gene>
    <name evidence="1" type="ORF">BO99DRAFT_203986</name>
</gene>
<accession>A0A2V5ITV1</accession>
<protein>
    <submittedName>
        <fullName evidence="1">Uncharacterized protein</fullName>
    </submittedName>
</protein>
<sequence length="168" mass="19625">MVEPEERAVEDPLVSPEILHHHWYQVNPSDWLVKGGGRDLMYCTVWTDRNAPLVYTIQYRLRRVAVTTVNICENLWIDYIVGAAREGGASPSPYTQHSSKFLYFFCWVLENPCFHCTVFLCVCWLPCYLPCYHVGEVYATWQSYGRITYPLWAPPKNKPLNLYDSRLP</sequence>
<name>A0A2V5ITV1_ASPV1</name>
<dbReference type="EMBL" id="KZ825106">
    <property type="protein sequence ID" value="PYI23386.1"/>
    <property type="molecule type" value="Genomic_DNA"/>
</dbReference>
<evidence type="ECO:0000313" key="1">
    <source>
        <dbReference type="EMBL" id="PYI23386.1"/>
    </source>
</evidence>
<dbReference type="AlphaFoldDB" id="A0A2V5ITV1"/>
<reference evidence="1 2" key="1">
    <citation type="submission" date="2018-02" db="EMBL/GenBank/DDBJ databases">
        <title>The genomes of Aspergillus section Nigri reveals drivers in fungal speciation.</title>
        <authorList>
            <consortium name="DOE Joint Genome Institute"/>
            <person name="Vesth T.C."/>
            <person name="Nybo J."/>
            <person name="Theobald S."/>
            <person name="Brandl J."/>
            <person name="Frisvad J.C."/>
            <person name="Nielsen K.F."/>
            <person name="Lyhne E.K."/>
            <person name="Kogle M.E."/>
            <person name="Kuo A."/>
            <person name="Riley R."/>
            <person name="Clum A."/>
            <person name="Nolan M."/>
            <person name="Lipzen A."/>
            <person name="Salamov A."/>
            <person name="Henrissat B."/>
            <person name="Wiebenga A."/>
            <person name="De vries R.P."/>
            <person name="Grigoriev I.V."/>
            <person name="Mortensen U.H."/>
            <person name="Andersen M.R."/>
            <person name="Baker S.E."/>
        </authorList>
    </citation>
    <scope>NUCLEOTIDE SEQUENCE [LARGE SCALE GENOMIC DNA]</scope>
    <source>
        <strain evidence="1 2">CBS 115571</strain>
    </source>
</reference>
<evidence type="ECO:0000313" key="2">
    <source>
        <dbReference type="Proteomes" id="UP000249829"/>
    </source>
</evidence>
<dbReference type="Proteomes" id="UP000249829">
    <property type="component" value="Unassembled WGS sequence"/>
</dbReference>
<keyword evidence="2" id="KW-1185">Reference proteome</keyword>
<proteinExistence type="predicted"/>
<organism evidence="1 2">
    <name type="scientific">Aspergillus violaceofuscus (strain CBS 115571)</name>
    <dbReference type="NCBI Taxonomy" id="1450538"/>
    <lineage>
        <taxon>Eukaryota</taxon>
        <taxon>Fungi</taxon>
        <taxon>Dikarya</taxon>
        <taxon>Ascomycota</taxon>
        <taxon>Pezizomycotina</taxon>
        <taxon>Eurotiomycetes</taxon>
        <taxon>Eurotiomycetidae</taxon>
        <taxon>Eurotiales</taxon>
        <taxon>Aspergillaceae</taxon>
        <taxon>Aspergillus</taxon>
    </lineage>
</organism>